<protein>
    <submittedName>
        <fullName evidence="1">Uncharacterized protein</fullName>
    </submittedName>
</protein>
<dbReference type="EMBL" id="CM056744">
    <property type="protein sequence ID" value="KAJ8666943.1"/>
    <property type="molecule type" value="Genomic_DNA"/>
</dbReference>
<keyword evidence="2" id="KW-1185">Reference proteome</keyword>
<evidence type="ECO:0000313" key="2">
    <source>
        <dbReference type="Proteomes" id="UP001239111"/>
    </source>
</evidence>
<gene>
    <name evidence="1" type="ORF">QAD02_008605</name>
</gene>
<organism evidence="1 2">
    <name type="scientific">Eretmocerus hayati</name>
    <dbReference type="NCBI Taxonomy" id="131215"/>
    <lineage>
        <taxon>Eukaryota</taxon>
        <taxon>Metazoa</taxon>
        <taxon>Ecdysozoa</taxon>
        <taxon>Arthropoda</taxon>
        <taxon>Hexapoda</taxon>
        <taxon>Insecta</taxon>
        <taxon>Pterygota</taxon>
        <taxon>Neoptera</taxon>
        <taxon>Endopterygota</taxon>
        <taxon>Hymenoptera</taxon>
        <taxon>Apocrita</taxon>
        <taxon>Proctotrupomorpha</taxon>
        <taxon>Chalcidoidea</taxon>
        <taxon>Aphelinidae</taxon>
        <taxon>Aphelininae</taxon>
        <taxon>Eretmocerus</taxon>
    </lineage>
</organism>
<dbReference type="Proteomes" id="UP001239111">
    <property type="component" value="Chromosome 4"/>
</dbReference>
<accession>A0ACC2N7K5</accession>
<comment type="caution">
    <text evidence="1">The sequence shown here is derived from an EMBL/GenBank/DDBJ whole genome shotgun (WGS) entry which is preliminary data.</text>
</comment>
<name>A0ACC2N7K5_9HYME</name>
<reference evidence="1" key="1">
    <citation type="submission" date="2023-04" db="EMBL/GenBank/DDBJ databases">
        <title>A chromosome-level genome assembly of the parasitoid wasp Eretmocerus hayati.</title>
        <authorList>
            <person name="Zhong Y."/>
            <person name="Liu S."/>
            <person name="Liu Y."/>
        </authorList>
    </citation>
    <scope>NUCLEOTIDE SEQUENCE</scope>
    <source>
        <strain evidence="1">ZJU_SS_LIU_2023</strain>
    </source>
</reference>
<evidence type="ECO:0000313" key="1">
    <source>
        <dbReference type="EMBL" id="KAJ8666943.1"/>
    </source>
</evidence>
<proteinExistence type="predicted"/>
<sequence length="619" mass="69239">MDIEDDDYDSNASSEDERYLRGLYESLSASRSFGEDFDANGNSDEESDSDDAWFPYRDDPSDVTDEDDTFMSLDSDSGDSEALSEASTMLNEDHPEQDQSGTDTEVDEAEEGDQAPVEVPDQVNEVIIPAEEVILLSDDTDKEVATIADESLTEDQRCPICLEIWSNAGEHRLCSLRCGHLFGLKCIQQWFNVAPNANARKCPECNTKASKKDIRVLYAKSYLRCLDTSEVEKLREQLKDTAEKKDKAEKMLELYKSKEVLYEQQLTSMKHRISDLEKTVKAISSDRNSFSGQIDSAALQKSKIFDICKDSSCRVMAYSPWHRILLVSTNSSYKRISVDSLIAGSTYSIHSGPIRDMAFQQQNCNILLSVGVDKRVVLSDMRNNRVTHSYTEDSPLWSCSWSNHDSQRLFVGGARGKISEYDIRFLDTSLSVKENSDRSPVASLASVPPTSPGFCAGGLLSCQLGSCHAYAFKEGDYVDNQINIEGPFTSLRYDDKHNHALLSCRASSKNPSVRHLVVSLDKNDDKIQFNTVHSFDAGNKQTFLSRSGFMNLAKDTMVMAYNENLKSILAWSISTGQEAYKLPVPDQVVDLCSFENGAVCQAVLTLNKVHFYHYKNTSV</sequence>